<comment type="caution">
    <text evidence="1">The sequence shown here is derived from an EMBL/GenBank/DDBJ whole genome shotgun (WGS) entry which is preliminary data.</text>
</comment>
<evidence type="ECO:0000313" key="1">
    <source>
        <dbReference type="EMBL" id="TGY89454.1"/>
    </source>
</evidence>
<dbReference type="EMBL" id="SRYA01000090">
    <property type="protein sequence ID" value="TGY89454.1"/>
    <property type="molecule type" value="Genomic_DNA"/>
</dbReference>
<sequence>MNVKIQHKLKRNLPLDYISAFLTNLNMQNVVWVLYLSYCGLNLAEIGIIEGIYHTTSMICEIPSGAVADLLGRKRSMLLSRVCTAVSCVFMLFSKSFGLFAVSFVIQALGNNLNSGSEEALVYDSMRCMGQEEQYLKVCGKLNIIIEVSQGLTTVLGGILAEYSYFWCYSACLVIALLALLPVLLMTETPWMDQKERQKRVCQAVADHFKTSFEILKSDLRIMKIIVYYSVVFAAETLLFFYSQQYYFELGYNKIFISLILLAVGIASCLGAAMSEKLFRQLGKRTRDAAAFAIGVSILCYGFQNVTLSVLAFALAGFFNSALYPIQSDALNKIIPSGQRATLISVNSMFFSIAMILMFPLAGFIADFWGLAKVFAGIGLALMLFIICWNMAEHDV</sequence>
<evidence type="ECO:0000313" key="2">
    <source>
        <dbReference type="Proteomes" id="UP000304953"/>
    </source>
</evidence>
<protein>
    <submittedName>
        <fullName evidence="1">MFS transporter</fullName>
    </submittedName>
</protein>
<gene>
    <name evidence="1" type="ORF">E5329_25000</name>
</gene>
<keyword evidence="2" id="KW-1185">Reference proteome</keyword>
<organism evidence="1 2">
    <name type="scientific">Petralouisia muris</name>
    <dbReference type="NCBI Taxonomy" id="3032872"/>
    <lineage>
        <taxon>Bacteria</taxon>
        <taxon>Bacillati</taxon>
        <taxon>Bacillota</taxon>
        <taxon>Clostridia</taxon>
        <taxon>Lachnospirales</taxon>
        <taxon>Lachnospiraceae</taxon>
        <taxon>Petralouisia</taxon>
    </lineage>
</organism>
<reference evidence="1" key="1">
    <citation type="submission" date="2019-04" db="EMBL/GenBank/DDBJ databases">
        <title>Microbes associate with the intestines of laboratory mice.</title>
        <authorList>
            <person name="Navarre W."/>
            <person name="Wong E."/>
            <person name="Huang K."/>
            <person name="Tropini C."/>
            <person name="Ng K."/>
            <person name="Yu B."/>
        </authorList>
    </citation>
    <scope>NUCLEOTIDE SEQUENCE</scope>
    <source>
        <strain evidence="1">NM01_1-7b</strain>
    </source>
</reference>
<accession>A0AC61RQG5</accession>
<dbReference type="Proteomes" id="UP000304953">
    <property type="component" value="Unassembled WGS sequence"/>
</dbReference>
<proteinExistence type="predicted"/>
<name>A0AC61RQG5_9FIRM</name>